<evidence type="ECO:0000256" key="1">
    <source>
        <dbReference type="ARBA" id="ARBA00008950"/>
    </source>
</evidence>
<dbReference type="Gene3D" id="3.60.21.10">
    <property type="match status" value="1"/>
</dbReference>
<name>A0A363CY79_9BACT</name>
<dbReference type="GO" id="GO:0046872">
    <property type="term" value="F:metal ion binding"/>
    <property type="evidence" value="ECO:0007669"/>
    <property type="project" value="UniProtKB-KW"/>
</dbReference>
<dbReference type="EC" id="3.1.4.-" evidence="2"/>
<dbReference type="InterPro" id="IPR029052">
    <property type="entry name" value="Metallo-depent_PP-like"/>
</dbReference>
<dbReference type="PANTHER" id="PTHR42850">
    <property type="entry name" value="METALLOPHOSPHOESTERASE"/>
    <property type="match status" value="1"/>
</dbReference>
<feature type="domain" description="Calcineurin-like phosphoesterase" evidence="3">
    <location>
        <begin position="1"/>
        <end position="188"/>
    </location>
</feature>
<comment type="cofactor">
    <cofactor evidence="2">
        <name>a divalent metal cation</name>
        <dbReference type="ChEBI" id="CHEBI:60240"/>
    </cofactor>
</comment>
<protein>
    <recommendedName>
        <fullName evidence="2">Phosphoesterase</fullName>
        <ecNumber evidence="2">3.1.4.-</ecNumber>
    </recommendedName>
</protein>
<dbReference type="InterPro" id="IPR024654">
    <property type="entry name" value="Calcineurin-like_PHP_lpxH"/>
</dbReference>
<sequence length="225" mass="26817">MKLVFISDIHSNSNYLSTVQKQIEDEKADMIFFLGDAIGYYDNPNYVLDWLRNINAHCIKGNHEKYFLDEINYDKKLENIYLVEINKQKITDENKDFINKWSEILDIVIDKKRFLMVHGDVESSENHIYNTESIDKDLFKKYDYYVFGHTHIPLVQYNYGCCVLNPGSIGQPRDYTKQSSYIVVDTNTQDVTIKKIKVKYEKYCQELELKFYDKKVIDILKRERK</sequence>
<gene>
    <name evidence="4" type="ORF">B0174_09470</name>
</gene>
<reference evidence="4 5" key="1">
    <citation type="submission" date="2017-02" db="EMBL/GenBank/DDBJ databases">
        <title>Arcobacter caeni sp. nov, a new Arcobacter species isolated from reclaimed water.</title>
        <authorList>
            <person name="Figueras M.J."/>
            <person name="Perez-Cataluna A."/>
            <person name="Salas-Masso N."/>
        </authorList>
    </citation>
    <scope>NUCLEOTIDE SEQUENCE [LARGE SCALE GENOMIC DNA]</scope>
    <source>
        <strain evidence="4 5">RW17-10</strain>
    </source>
</reference>
<dbReference type="OrthoDB" id="9813918at2"/>
<dbReference type="InterPro" id="IPR011152">
    <property type="entry name" value="Pesterase_MJ0912"/>
</dbReference>
<dbReference type="Pfam" id="PF12850">
    <property type="entry name" value="Metallophos_2"/>
    <property type="match status" value="1"/>
</dbReference>
<comment type="similarity">
    <text evidence="1 2">Belongs to the metallophosphoesterase superfamily. YfcE family.</text>
</comment>
<organism evidence="4 5">
    <name type="scientific">Arcobacter caeni</name>
    <dbReference type="NCBI Taxonomy" id="1912877"/>
    <lineage>
        <taxon>Bacteria</taxon>
        <taxon>Pseudomonadati</taxon>
        <taxon>Campylobacterota</taxon>
        <taxon>Epsilonproteobacteria</taxon>
        <taxon>Campylobacterales</taxon>
        <taxon>Arcobacteraceae</taxon>
        <taxon>Arcobacter</taxon>
    </lineage>
</organism>
<dbReference type="EMBL" id="MUXE01000014">
    <property type="protein sequence ID" value="PUE63767.1"/>
    <property type="molecule type" value="Genomic_DNA"/>
</dbReference>
<evidence type="ECO:0000256" key="2">
    <source>
        <dbReference type="RuleBase" id="RU362039"/>
    </source>
</evidence>
<proteinExistence type="inferred from homology"/>
<evidence type="ECO:0000259" key="3">
    <source>
        <dbReference type="Pfam" id="PF12850"/>
    </source>
</evidence>
<dbReference type="InterPro" id="IPR050126">
    <property type="entry name" value="Ap4A_hydrolase"/>
</dbReference>
<evidence type="ECO:0000313" key="5">
    <source>
        <dbReference type="Proteomes" id="UP000251135"/>
    </source>
</evidence>
<keyword evidence="2" id="KW-0479">Metal-binding</keyword>
<dbReference type="PANTHER" id="PTHR42850:SF2">
    <property type="entry name" value="BLL5683 PROTEIN"/>
    <property type="match status" value="1"/>
</dbReference>
<dbReference type="SUPFAM" id="SSF56300">
    <property type="entry name" value="Metallo-dependent phosphatases"/>
    <property type="match status" value="1"/>
</dbReference>
<comment type="caution">
    <text evidence="4">The sequence shown here is derived from an EMBL/GenBank/DDBJ whole genome shotgun (WGS) entry which is preliminary data.</text>
</comment>
<dbReference type="GO" id="GO:0005737">
    <property type="term" value="C:cytoplasm"/>
    <property type="evidence" value="ECO:0007669"/>
    <property type="project" value="TreeGrafter"/>
</dbReference>
<dbReference type="Proteomes" id="UP000251135">
    <property type="component" value="Unassembled WGS sequence"/>
</dbReference>
<evidence type="ECO:0000313" key="4">
    <source>
        <dbReference type="EMBL" id="PUE63767.1"/>
    </source>
</evidence>
<dbReference type="RefSeq" id="WP_108560062.1">
    <property type="nucleotide sequence ID" value="NZ_MUXE01000014.1"/>
</dbReference>
<dbReference type="AlphaFoldDB" id="A0A363CY79"/>
<dbReference type="NCBIfam" id="TIGR00040">
    <property type="entry name" value="yfcE"/>
    <property type="match status" value="1"/>
</dbReference>
<keyword evidence="5" id="KW-1185">Reference proteome</keyword>
<dbReference type="GO" id="GO:0016791">
    <property type="term" value="F:phosphatase activity"/>
    <property type="evidence" value="ECO:0007669"/>
    <property type="project" value="TreeGrafter"/>
</dbReference>
<dbReference type="PIRSF" id="PIRSF000883">
    <property type="entry name" value="Pesterase_MJ0912"/>
    <property type="match status" value="1"/>
</dbReference>
<dbReference type="InterPro" id="IPR000979">
    <property type="entry name" value="Phosphodiesterase_MJ0936/Vps29"/>
</dbReference>
<accession>A0A363CY79</accession>